<dbReference type="PANTHER" id="PTHR19211:SF6">
    <property type="entry name" value="BLL7188 PROTEIN"/>
    <property type="match status" value="1"/>
</dbReference>
<comment type="caution">
    <text evidence="7">The sequence shown here is derived from an EMBL/GenBank/DDBJ whole genome shotgun (WGS) entry which is preliminary data.</text>
</comment>
<comment type="similarity">
    <text evidence="1">Belongs to the ABC transporter superfamily.</text>
</comment>
<name>A0ABT2LHU2_9HYPH</name>
<evidence type="ECO:0000256" key="3">
    <source>
        <dbReference type="ARBA" id="ARBA00022741"/>
    </source>
</evidence>
<dbReference type="RefSeq" id="WP_260900082.1">
    <property type="nucleotide sequence ID" value="NZ_JAOCZP010000001.1"/>
</dbReference>
<organism evidence="7 8">
    <name type="scientific">Chelativorans salis</name>
    <dbReference type="NCBI Taxonomy" id="2978478"/>
    <lineage>
        <taxon>Bacteria</taxon>
        <taxon>Pseudomonadati</taxon>
        <taxon>Pseudomonadota</taxon>
        <taxon>Alphaproteobacteria</taxon>
        <taxon>Hyphomicrobiales</taxon>
        <taxon>Phyllobacteriaceae</taxon>
        <taxon>Chelativorans</taxon>
    </lineage>
</organism>
<dbReference type="PROSITE" id="PS00211">
    <property type="entry name" value="ABC_TRANSPORTER_1"/>
    <property type="match status" value="1"/>
</dbReference>
<keyword evidence="3" id="KW-0547">Nucleotide-binding</keyword>
<dbReference type="InterPro" id="IPR003439">
    <property type="entry name" value="ABC_transporter-like_ATP-bd"/>
</dbReference>
<dbReference type="PANTHER" id="PTHR19211">
    <property type="entry name" value="ATP-BINDING TRANSPORT PROTEIN-RELATED"/>
    <property type="match status" value="1"/>
</dbReference>
<keyword evidence="4 7" id="KW-0067">ATP-binding</keyword>
<evidence type="ECO:0000259" key="6">
    <source>
        <dbReference type="PROSITE" id="PS50893"/>
    </source>
</evidence>
<feature type="compositionally biased region" description="Basic and acidic residues" evidence="5">
    <location>
        <begin position="253"/>
        <end position="266"/>
    </location>
</feature>
<feature type="domain" description="ABC transporter" evidence="6">
    <location>
        <begin position="5"/>
        <end position="236"/>
    </location>
</feature>
<dbReference type="Pfam" id="PF00005">
    <property type="entry name" value="ABC_tran"/>
    <property type="match status" value="2"/>
</dbReference>
<keyword evidence="2" id="KW-0677">Repeat</keyword>
<keyword evidence="8" id="KW-1185">Reference proteome</keyword>
<evidence type="ECO:0000256" key="5">
    <source>
        <dbReference type="SAM" id="MobiDB-lite"/>
    </source>
</evidence>
<dbReference type="InterPro" id="IPR050611">
    <property type="entry name" value="ABCF"/>
</dbReference>
<sequence>MSASIVLKGLTWSTPDGTTLFENLDLSFASGRTALIGRNGVGKSTLLRIITGELPPAGGSVSASGRIAMLRQEVQVGECETLADSFGMTGQLALLDQIEAGKASTEDIADADWALLPRFHDALGRVGLPDLAPDHRLQQLSGGQRTRVALAAILFQEPDMILLDEPTNNLDRDGRAAVVDLLSSWRRGAIVVSHDRELLEHMDEIVELTTIGANIYGGNWSHYRTRKAMELEATQHRLEVAERRVTEIDRRLQAAAERKAKKDAAGRRKRRKGDAPKTLLDAQKERAEGTASVQSRLANRMRKAAAQEVEEARSQVEKLKALSVSLSSTRLAKGKTVAAVTDLTGGYDRNKPLLRNISFTIVGPEHVAITGPNGSGKTTLLRLLTADLQPVAGEARIYVRHAILDQAMGLLDPEQTVRDNFLRLNPEADENTCRAALARFLFRAEAALKPVKTLSSGQVLRAGLASVIGGACPPELLLLDEPTNHLDLDSIQALEAGLAGYDGALIVVSHDRAFLENIRVDRWLTLEAPTAGRDCPSGFSFWEEMPD</sequence>
<protein>
    <submittedName>
        <fullName evidence="7">ATP-binding cassette domain-containing protein</fullName>
    </submittedName>
</protein>
<evidence type="ECO:0000313" key="8">
    <source>
        <dbReference type="Proteomes" id="UP001320831"/>
    </source>
</evidence>
<evidence type="ECO:0000256" key="2">
    <source>
        <dbReference type="ARBA" id="ARBA00022737"/>
    </source>
</evidence>
<dbReference type="PROSITE" id="PS50893">
    <property type="entry name" value="ABC_TRANSPORTER_2"/>
    <property type="match status" value="2"/>
</dbReference>
<evidence type="ECO:0000256" key="4">
    <source>
        <dbReference type="ARBA" id="ARBA00022840"/>
    </source>
</evidence>
<feature type="region of interest" description="Disordered" evidence="5">
    <location>
        <begin position="253"/>
        <end position="295"/>
    </location>
</feature>
<dbReference type="SMART" id="SM00382">
    <property type="entry name" value="AAA"/>
    <property type="match status" value="2"/>
</dbReference>
<dbReference type="SUPFAM" id="SSF52540">
    <property type="entry name" value="P-loop containing nucleoside triphosphate hydrolases"/>
    <property type="match status" value="2"/>
</dbReference>
<dbReference type="InterPro" id="IPR017871">
    <property type="entry name" value="ABC_transporter-like_CS"/>
</dbReference>
<reference evidence="7 8" key="1">
    <citation type="submission" date="2022-09" db="EMBL/GenBank/DDBJ databases">
        <title>Chelativorans salina sp. nov., a novel slightly halophilic bacterium isolated from a saline lake sediment enrichment.</title>
        <authorList>
            <person name="Gao L."/>
            <person name="Fang B.-Z."/>
            <person name="Li W.-J."/>
        </authorList>
    </citation>
    <scope>NUCLEOTIDE SEQUENCE [LARGE SCALE GENOMIC DNA]</scope>
    <source>
        <strain evidence="7 8">EGI FJ00035</strain>
    </source>
</reference>
<accession>A0ABT2LHU2</accession>
<dbReference type="Proteomes" id="UP001320831">
    <property type="component" value="Unassembled WGS sequence"/>
</dbReference>
<dbReference type="GO" id="GO:0005524">
    <property type="term" value="F:ATP binding"/>
    <property type="evidence" value="ECO:0007669"/>
    <property type="project" value="UniProtKB-KW"/>
</dbReference>
<dbReference type="Gene3D" id="3.40.50.300">
    <property type="entry name" value="P-loop containing nucleotide triphosphate hydrolases"/>
    <property type="match status" value="2"/>
</dbReference>
<feature type="domain" description="ABC transporter" evidence="6">
    <location>
        <begin position="338"/>
        <end position="542"/>
    </location>
</feature>
<dbReference type="InterPro" id="IPR003593">
    <property type="entry name" value="AAA+_ATPase"/>
</dbReference>
<dbReference type="EMBL" id="JAOCZP010000001">
    <property type="protein sequence ID" value="MCT7373756.1"/>
    <property type="molecule type" value="Genomic_DNA"/>
</dbReference>
<evidence type="ECO:0000256" key="1">
    <source>
        <dbReference type="ARBA" id="ARBA00005417"/>
    </source>
</evidence>
<dbReference type="InterPro" id="IPR027417">
    <property type="entry name" value="P-loop_NTPase"/>
</dbReference>
<evidence type="ECO:0000313" key="7">
    <source>
        <dbReference type="EMBL" id="MCT7373756.1"/>
    </source>
</evidence>
<gene>
    <name evidence="7" type="ORF">N5A92_01670</name>
</gene>
<proteinExistence type="inferred from homology"/>
<dbReference type="CDD" id="cd03221">
    <property type="entry name" value="ABCF_EF-3"/>
    <property type="match status" value="1"/>
</dbReference>